<sequence>MCDNVLTFCSLLARLKHLPRTGWVNNGVKNPESVAGHMYRMAMLVFCVDARQEGVNFDRCIKMALVHDLAESIVGDITPLCGVSREEKHKRELEAMANISQLLPANVRDEVLQLFEEFELGATREAMLVRDLDKFDMLEQAMEYEQGENRPGELKTFFDFTLDVFTTDTVRRWAASAREKHSQFLTTDSALVGQANAVEAPPRRIVSLGRRLIFDLAVNSNSNESNWKWRCVCEANG</sequence>
<comment type="cofactor">
    <cofactor evidence="2">
        <name>Mn(2+)</name>
        <dbReference type="ChEBI" id="CHEBI:29035"/>
    </cofactor>
</comment>
<dbReference type="Gene3D" id="1.10.3210.10">
    <property type="entry name" value="Hypothetical protein af1432"/>
    <property type="match status" value="1"/>
</dbReference>
<dbReference type="PANTHER" id="PTHR11845:SF13">
    <property type="entry name" value="5'-DEOXYNUCLEOTIDASE HDDC2"/>
    <property type="match status" value="1"/>
</dbReference>
<dbReference type="EC" id="3.1.3.89" evidence="8"/>
<organism evidence="15 16">
    <name type="scientific">Trichuris muris</name>
    <name type="common">Mouse whipworm</name>
    <dbReference type="NCBI Taxonomy" id="70415"/>
    <lineage>
        <taxon>Eukaryota</taxon>
        <taxon>Metazoa</taxon>
        <taxon>Ecdysozoa</taxon>
        <taxon>Nematoda</taxon>
        <taxon>Enoplea</taxon>
        <taxon>Dorylaimia</taxon>
        <taxon>Trichinellida</taxon>
        <taxon>Trichuridae</taxon>
        <taxon>Trichuris</taxon>
    </lineage>
</organism>
<evidence type="ECO:0000256" key="3">
    <source>
        <dbReference type="ARBA" id="ARBA00001941"/>
    </source>
</evidence>
<reference evidence="15" key="1">
    <citation type="submission" date="2014-03" db="EMBL/GenBank/DDBJ databases">
        <title>The whipworm genome and dual-species transcriptomics of an intimate host-pathogen interaction.</title>
        <authorList>
            <person name="Foth B.J."/>
            <person name="Tsai I.J."/>
            <person name="Reid A.J."/>
            <person name="Bancroft A.J."/>
            <person name="Nichol S."/>
            <person name="Tracey A."/>
            <person name="Holroyd N."/>
            <person name="Cotton J.A."/>
            <person name="Stanley E.J."/>
            <person name="Zarowiecki M."/>
            <person name="Liu J.Z."/>
            <person name="Huckvale T."/>
            <person name="Cooper P.J."/>
            <person name="Grencis R.K."/>
            <person name="Berriman M."/>
        </authorList>
    </citation>
    <scope>NUCLEOTIDE SEQUENCE [LARGE SCALE GENOMIC DNA]</scope>
    <source>
        <strain evidence="15">Edinburgh</strain>
    </source>
</reference>
<evidence type="ECO:0000256" key="10">
    <source>
        <dbReference type="ARBA" id="ARBA00022723"/>
    </source>
</evidence>
<comment type="function">
    <text evidence="5">Catalyzes the dephosphorylation of the nucleoside 5'-monophosphates deoxyadenosine monophosphate (dAMP), deoxycytidine monophosphate (dCMP), deoxyguanosine monophosphate (dGMP) and deoxythymidine monophosphate (dTMP).</text>
</comment>
<evidence type="ECO:0000256" key="2">
    <source>
        <dbReference type="ARBA" id="ARBA00001936"/>
    </source>
</evidence>
<dbReference type="SMART" id="SM00471">
    <property type="entry name" value="HDc"/>
    <property type="match status" value="1"/>
</dbReference>
<comment type="cofactor">
    <cofactor evidence="4">
        <name>Mg(2+)</name>
        <dbReference type="ChEBI" id="CHEBI:18420"/>
    </cofactor>
</comment>
<dbReference type="Proteomes" id="UP000046395">
    <property type="component" value="Unassembled WGS sequence"/>
</dbReference>
<evidence type="ECO:0000313" key="16">
    <source>
        <dbReference type="WBParaSite" id="TMUE_1000002893.1"/>
    </source>
</evidence>
<dbReference type="GO" id="GO:0005737">
    <property type="term" value="C:cytoplasm"/>
    <property type="evidence" value="ECO:0007669"/>
    <property type="project" value="TreeGrafter"/>
</dbReference>
<dbReference type="GO" id="GO:0046872">
    <property type="term" value="F:metal ion binding"/>
    <property type="evidence" value="ECO:0007669"/>
    <property type="project" value="UniProtKB-KW"/>
</dbReference>
<evidence type="ECO:0000256" key="12">
    <source>
        <dbReference type="ARBA" id="ARBA00022842"/>
    </source>
</evidence>
<comment type="cofactor">
    <cofactor evidence="3">
        <name>Co(2+)</name>
        <dbReference type="ChEBI" id="CHEBI:48828"/>
    </cofactor>
</comment>
<keyword evidence="12" id="KW-0460">Magnesium</keyword>
<dbReference type="Pfam" id="PF13023">
    <property type="entry name" value="HD_3"/>
    <property type="match status" value="1"/>
</dbReference>
<dbReference type="InterPro" id="IPR039356">
    <property type="entry name" value="YfbR/HDDC2"/>
</dbReference>
<keyword evidence="11" id="KW-0378">Hydrolase</keyword>
<evidence type="ECO:0000256" key="9">
    <source>
        <dbReference type="ARBA" id="ARBA00015933"/>
    </source>
</evidence>
<dbReference type="WBParaSite" id="TMUE_1000002893.1">
    <property type="protein sequence ID" value="TMUE_1000002893.1"/>
    <property type="gene ID" value="WBGene00295178"/>
</dbReference>
<dbReference type="InterPro" id="IPR003607">
    <property type="entry name" value="HD/PDEase_dom"/>
</dbReference>
<dbReference type="GO" id="GO:0009159">
    <property type="term" value="P:deoxyribonucleoside monophosphate catabolic process"/>
    <property type="evidence" value="ECO:0007669"/>
    <property type="project" value="UniProtKB-ARBA"/>
</dbReference>
<dbReference type="FunFam" id="1.10.3210.10:FF:000011">
    <property type="entry name" value="HD domain-containing protein 2"/>
    <property type="match status" value="1"/>
</dbReference>
<dbReference type="STRING" id="70415.A0A5S6Q6T4"/>
<evidence type="ECO:0000256" key="6">
    <source>
        <dbReference type="ARBA" id="ARBA00009999"/>
    </source>
</evidence>
<evidence type="ECO:0000256" key="1">
    <source>
        <dbReference type="ARBA" id="ARBA00001638"/>
    </source>
</evidence>
<evidence type="ECO:0000256" key="5">
    <source>
        <dbReference type="ARBA" id="ARBA00004074"/>
    </source>
</evidence>
<comment type="similarity">
    <text evidence="6">Belongs to the HDDC2 family.</text>
</comment>
<evidence type="ECO:0000256" key="7">
    <source>
        <dbReference type="ARBA" id="ARBA00011738"/>
    </source>
</evidence>
<evidence type="ECO:0000256" key="13">
    <source>
        <dbReference type="ARBA" id="ARBA00032735"/>
    </source>
</evidence>
<evidence type="ECO:0000256" key="8">
    <source>
        <dbReference type="ARBA" id="ARBA00012964"/>
    </source>
</evidence>
<accession>A0A5S6Q6T4</accession>
<dbReference type="SUPFAM" id="SSF109604">
    <property type="entry name" value="HD-domain/PDEase-like"/>
    <property type="match status" value="1"/>
</dbReference>
<dbReference type="PANTHER" id="PTHR11845">
    <property type="entry name" value="5'-DEOXYNUCLEOTIDASE HDDC2"/>
    <property type="match status" value="1"/>
</dbReference>
<name>A0A5S6Q6T4_TRIMR</name>
<evidence type="ECO:0000313" key="15">
    <source>
        <dbReference type="Proteomes" id="UP000046395"/>
    </source>
</evidence>
<reference evidence="16" key="2">
    <citation type="submission" date="2019-12" db="UniProtKB">
        <authorList>
            <consortium name="WormBaseParasite"/>
        </authorList>
    </citation>
    <scope>IDENTIFICATION</scope>
</reference>
<evidence type="ECO:0000259" key="14">
    <source>
        <dbReference type="SMART" id="SM00471"/>
    </source>
</evidence>
<keyword evidence="10" id="KW-0479">Metal-binding</keyword>
<keyword evidence="15" id="KW-1185">Reference proteome</keyword>
<protein>
    <recommendedName>
        <fullName evidence="9">5'-deoxynucleotidase HDDC2</fullName>
        <ecNumber evidence="8">3.1.3.89</ecNumber>
    </recommendedName>
    <alternativeName>
        <fullName evidence="13">HD domain-containing protein 2</fullName>
    </alternativeName>
</protein>
<evidence type="ECO:0000256" key="11">
    <source>
        <dbReference type="ARBA" id="ARBA00022801"/>
    </source>
</evidence>
<dbReference type="WBParaSite" id="TMUE_1000002893.2">
    <property type="protein sequence ID" value="TMUE_1000002893.2"/>
    <property type="gene ID" value="WBGene00295178"/>
</dbReference>
<evidence type="ECO:0000256" key="4">
    <source>
        <dbReference type="ARBA" id="ARBA00001946"/>
    </source>
</evidence>
<proteinExistence type="inferred from homology"/>
<dbReference type="InterPro" id="IPR006674">
    <property type="entry name" value="HD_domain"/>
</dbReference>
<dbReference type="GO" id="GO:0002953">
    <property type="term" value="F:5'-deoxynucleotidase activity"/>
    <property type="evidence" value="ECO:0007669"/>
    <property type="project" value="UniProtKB-EC"/>
</dbReference>
<feature type="domain" description="HD/PDEase" evidence="14">
    <location>
        <begin position="30"/>
        <end position="147"/>
    </location>
</feature>
<comment type="catalytic activity">
    <reaction evidence="1">
        <text>a 2'-deoxyribonucleoside 5'-phosphate + H2O = a 2'-deoxyribonucleoside + phosphate</text>
        <dbReference type="Rhea" id="RHEA:36167"/>
        <dbReference type="ChEBI" id="CHEBI:15377"/>
        <dbReference type="ChEBI" id="CHEBI:18274"/>
        <dbReference type="ChEBI" id="CHEBI:43474"/>
        <dbReference type="ChEBI" id="CHEBI:65317"/>
        <dbReference type="EC" id="3.1.3.89"/>
    </reaction>
</comment>
<dbReference type="AlphaFoldDB" id="A0A5S6Q6T4"/>
<comment type="subunit">
    <text evidence="7">Homodimer.</text>
</comment>